<dbReference type="PROSITE" id="PS51742">
    <property type="entry name" value="PPC"/>
    <property type="match status" value="1"/>
</dbReference>
<feature type="domain" description="PPC" evidence="1">
    <location>
        <begin position="1"/>
        <end position="129"/>
    </location>
</feature>
<dbReference type="SUPFAM" id="SSF117856">
    <property type="entry name" value="AF0104/ALDC/Ptd012-like"/>
    <property type="match status" value="1"/>
</dbReference>
<dbReference type="eggNOG" id="ENOG502S71I">
    <property type="taxonomic scope" value="Eukaryota"/>
</dbReference>
<dbReference type="GO" id="GO:0003677">
    <property type="term" value="F:DNA binding"/>
    <property type="evidence" value="ECO:0007669"/>
    <property type="project" value="UniProtKB-KW"/>
</dbReference>
<proteinExistence type="predicted"/>
<reference evidence="3" key="1">
    <citation type="journal article" date="2006" name="PLoS Biol.">
        <title>Macronuclear genome sequence of the ciliate Tetrahymena thermophila, a model eukaryote.</title>
        <authorList>
            <person name="Eisen J.A."/>
            <person name="Coyne R.S."/>
            <person name="Wu M."/>
            <person name="Wu D."/>
            <person name="Thiagarajan M."/>
            <person name="Wortman J.R."/>
            <person name="Badger J.H."/>
            <person name="Ren Q."/>
            <person name="Amedeo P."/>
            <person name="Jones K.M."/>
            <person name="Tallon L.J."/>
            <person name="Delcher A.L."/>
            <person name="Salzberg S.L."/>
            <person name="Silva J.C."/>
            <person name="Haas B.J."/>
            <person name="Majoros W.H."/>
            <person name="Farzad M."/>
            <person name="Carlton J.M."/>
            <person name="Smith R.K. Jr."/>
            <person name="Garg J."/>
            <person name="Pearlman R.E."/>
            <person name="Karrer K.M."/>
            <person name="Sun L."/>
            <person name="Manning G."/>
            <person name="Elde N.C."/>
            <person name="Turkewitz A.P."/>
            <person name="Asai D.J."/>
            <person name="Wilkes D.E."/>
            <person name="Wang Y."/>
            <person name="Cai H."/>
            <person name="Collins K."/>
            <person name="Stewart B.A."/>
            <person name="Lee S.R."/>
            <person name="Wilamowska K."/>
            <person name="Weinberg Z."/>
            <person name="Ruzzo W.L."/>
            <person name="Wloga D."/>
            <person name="Gaertig J."/>
            <person name="Frankel J."/>
            <person name="Tsao C.-C."/>
            <person name="Gorovsky M.A."/>
            <person name="Keeling P.J."/>
            <person name="Waller R.F."/>
            <person name="Patron N.J."/>
            <person name="Cherry J.M."/>
            <person name="Stover N.A."/>
            <person name="Krieger C.J."/>
            <person name="del Toro C."/>
            <person name="Ryder H.F."/>
            <person name="Williamson S.C."/>
            <person name="Barbeau R.A."/>
            <person name="Hamilton E.P."/>
            <person name="Orias E."/>
        </authorList>
    </citation>
    <scope>NUCLEOTIDE SEQUENCE [LARGE SCALE GENOMIC DNA]</scope>
    <source>
        <strain evidence="3">SB210</strain>
    </source>
</reference>
<gene>
    <name evidence="2" type="ORF">TTHERM_00197720</name>
</gene>
<keyword evidence="3" id="KW-1185">Reference proteome</keyword>
<protein>
    <submittedName>
        <fullName evidence="2">DNA-binding protein</fullName>
    </submittedName>
</protein>
<organism evidence="2 3">
    <name type="scientific">Tetrahymena thermophila (strain SB210)</name>
    <dbReference type="NCBI Taxonomy" id="312017"/>
    <lineage>
        <taxon>Eukaryota</taxon>
        <taxon>Sar</taxon>
        <taxon>Alveolata</taxon>
        <taxon>Ciliophora</taxon>
        <taxon>Intramacronucleata</taxon>
        <taxon>Oligohymenophorea</taxon>
        <taxon>Hymenostomatida</taxon>
        <taxon>Tetrahymenina</taxon>
        <taxon>Tetrahymenidae</taxon>
        <taxon>Tetrahymena</taxon>
    </lineage>
</organism>
<dbReference type="STRING" id="312017.Q22NS7"/>
<dbReference type="HOGENOM" id="CLU_114051_3_2_1"/>
<dbReference type="CDD" id="cd11378">
    <property type="entry name" value="DUF296"/>
    <property type="match status" value="1"/>
</dbReference>
<dbReference type="OMA" id="ISKDSCH"/>
<dbReference type="PANTHER" id="PTHR34988:SF1">
    <property type="entry name" value="DNA-BINDING PROTEIN"/>
    <property type="match status" value="1"/>
</dbReference>
<dbReference type="Pfam" id="PF03479">
    <property type="entry name" value="PCC"/>
    <property type="match status" value="1"/>
</dbReference>
<sequence length="137" mass="15227">MTSILNITSFYNLKAANIQTCVGNVLYCGIRLANQAFLTNFTSGPYEIVSMVGTISEGNMPHIHISLSDKYGNMIGGHLPSLEERQLYNQTDFSCPVNTTAEIVLTENINLVFQRPIDPQTTYDELQISYKNSTQVA</sequence>
<name>Q22NS7_TETTS</name>
<dbReference type="KEGG" id="tet:TTHERM_00197720"/>
<dbReference type="Gene3D" id="3.30.1330.80">
    <property type="entry name" value="Hypothetical protein, similar to alpha- acetolactate decarboxylase, domain 2"/>
    <property type="match status" value="1"/>
</dbReference>
<dbReference type="PANTHER" id="PTHR34988">
    <property type="entry name" value="PROTEIN, PUTATIVE-RELATED"/>
    <property type="match status" value="1"/>
</dbReference>
<keyword evidence="2" id="KW-0238">DNA-binding</keyword>
<evidence type="ECO:0000313" key="3">
    <source>
        <dbReference type="Proteomes" id="UP000009168"/>
    </source>
</evidence>
<dbReference type="OrthoDB" id="2156856at2759"/>
<evidence type="ECO:0000259" key="1">
    <source>
        <dbReference type="PROSITE" id="PS51742"/>
    </source>
</evidence>
<dbReference type="InterPro" id="IPR005175">
    <property type="entry name" value="PPC_dom"/>
</dbReference>
<accession>Q22NS7</accession>
<dbReference type="Proteomes" id="UP000009168">
    <property type="component" value="Unassembled WGS sequence"/>
</dbReference>
<dbReference type="AlphaFoldDB" id="Q22NS7"/>
<evidence type="ECO:0000313" key="2">
    <source>
        <dbReference type="EMBL" id="EAR86708.1"/>
    </source>
</evidence>
<dbReference type="InParanoid" id="Q22NS7"/>
<dbReference type="EMBL" id="GG662857">
    <property type="protein sequence ID" value="EAR86708.1"/>
    <property type="molecule type" value="Genomic_DNA"/>
</dbReference>
<dbReference type="RefSeq" id="XP_977303.1">
    <property type="nucleotide sequence ID" value="XM_972210.1"/>
</dbReference>
<dbReference type="GeneID" id="7827046"/>